<dbReference type="Pfam" id="PF00528">
    <property type="entry name" value="BPD_transp_1"/>
    <property type="match status" value="1"/>
</dbReference>
<evidence type="ECO:0000256" key="7">
    <source>
        <dbReference type="ARBA" id="ARBA00022989"/>
    </source>
</evidence>
<dbReference type="InterPro" id="IPR010065">
    <property type="entry name" value="AA_ABC_transptr_permease_3TM"/>
</dbReference>
<feature type="transmembrane region" description="Helical" evidence="9">
    <location>
        <begin position="16"/>
        <end position="41"/>
    </location>
</feature>
<keyword evidence="3 9" id="KW-0813">Transport</keyword>
<keyword evidence="5 9" id="KW-0812">Transmembrane</keyword>
<feature type="domain" description="ABC transmembrane type-1" evidence="10">
    <location>
        <begin position="13"/>
        <end position="205"/>
    </location>
</feature>
<dbReference type="CDD" id="cd06261">
    <property type="entry name" value="TM_PBP2"/>
    <property type="match status" value="1"/>
</dbReference>
<dbReference type="Gene3D" id="1.10.3720.10">
    <property type="entry name" value="MetI-like"/>
    <property type="match status" value="1"/>
</dbReference>
<protein>
    <submittedName>
        <fullName evidence="11">ABC transporter permease subunit</fullName>
    </submittedName>
</protein>
<dbReference type="PROSITE" id="PS50928">
    <property type="entry name" value="ABC_TM1"/>
    <property type="match status" value="1"/>
</dbReference>
<accession>A0A6L6HS16</accession>
<keyword evidence="7 9" id="KW-1133">Transmembrane helix</keyword>
<reference evidence="11 12" key="1">
    <citation type="submission" date="2019-11" db="EMBL/GenBank/DDBJ databases">
        <authorList>
            <person name="Lang L."/>
        </authorList>
    </citation>
    <scope>NUCLEOTIDE SEQUENCE [LARGE SCALE GENOMIC DNA]</scope>
    <source>
        <strain evidence="11 12">YIM 132242</strain>
    </source>
</reference>
<dbReference type="Proteomes" id="UP000481417">
    <property type="component" value="Unassembled WGS sequence"/>
</dbReference>
<dbReference type="PANTHER" id="PTHR30614">
    <property type="entry name" value="MEMBRANE COMPONENT OF AMINO ACID ABC TRANSPORTER"/>
    <property type="match status" value="1"/>
</dbReference>
<dbReference type="GO" id="GO:0043190">
    <property type="term" value="C:ATP-binding cassette (ABC) transporter complex"/>
    <property type="evidence" value="ECO:0007669"/>
    <property type="project" value="InterPro"/>
</dbReference>
<dbReference type="SUPFAM" id="SSF161098">
    <property type="entry name" value="MetI-like"/>
    <property type="match status" value="1"/>
</dbReference>
<name>A0A6L6HS16_9RHOB</name>
<evidence type="ECO:0000256" key="9">
    <source>
        <dbReference type="RuleBase" id="RU363032"/>
    </source>
</evidence>
<evidence type="ECO:0000259" key="10">
    <source>
        <dbReference type="PROSITE" id="PS50928"/>
    </source>
</evidence>
<sequence length="220" mass="23453">MDLDLIMRTTQFLGEAALMTLALTAGSLVLGILAAGAIVVARLSRWTAVRALVAAYVSVMRGTPLLVQLFVLYFGGPQIGLTLSPFAAGVVTFGLNIAAYMSEGLRGAILSVDKGQTEAARTLGFGRLATMFHFILPQCAALMIRSLGVNAVILIKGTALISTIGVVDLTYSAQRIMTSSSQPFEVFGIAAAYYMLIVFGLTRIMRLAERRFALPDEARA</sequence>
<feature type="transmembrane region" description="Helical" evidence="9">
    <location>
        <begin position="79"/>
        <end position="101"/>
    </location>
</feature>
<gene>
    <name evidence="11" type="ORF">GIY56_12530</name>
</gene>
<comment type="caution">
    <text evidence="11">The sequence shown here is derived from an EMBL/GenBank/DDBJ whole genome shotgun (WGS) entry which is preliminary data.</text>
</comment>
<dbReference type="GO" id="GO:0006865">
    <property type="term" value="P:amino acid transport"/>
    <property type="evidence" value="ECO:0007669"/>
    <property type="project" value="UniProtKB-KW"/>
</dbReference>
<evidence type="ECO:0000313" key="11">
    <source>
        <dbReference type="EMBL" id="MTE01122.1"/>
    </source>
</evidence>
<dbReference type="RefSeq" id="WP_154765187.1">
    <property type="nucleotide sequence ID" value="NZ_WMBT01000007.1"/>
</dbReference>
<keyword evidence="4" id="KW-1003">Cell membrane</keyword>
<proteinExistence type="inferred from homology"/>
<feature type="transmembrane region" description="Helical" evidence="9">
    <location>
        <begin position="53"/>
        <end position="73"/>
    </location>
</feature>
<evidence type="ECO:0000313" key="12">
    <source>
        <dbReference type="Proteomes" id="UP000481417"/>
    </source>
</evidence>
<keyword evidence="12" id="KW-1185">Reference proteome</keyword>
<feature type="transmembrane region" description="Helical" evidence="9">
    <location>
        <begin position="186"/>
        <end position="205"/>
    </location>
</feature>
<dbReference type="InterPro" id="IPR035906">
    <property type="entry name" value="MetI-like_sf"/>
</dbReference>
<evidence type="ECO:0000256" key="3">
    <source>
        <dbReference type="ARBA" id="ARBA00022448"/>
    </source>
</evidence>
<dbReference type="EMBL" id="WMBT01000007">
    <property type="protein sequence ID" value="MTE01122.1"/>
    <property type="molecule type" value="Genomic_DNA"/>
</dbReference>
<evidence type="ECO:0000256" key="4">
    <source>
        <dbReference type="ARBA" id="ARBA00022475"/>
    </source>
</evidence>
<organism evidence="11 12">
    <name type="scientific">Paracoccus lichenicola</name>
    <dbReference type="NCBI Taxonomy" id="2665644"/>
    <lineage>
        <taxon>Bacteria</taxon>
        <taxon>Pseudomonadati</taxon>
        <taxon>Pseudomonadota</taxon>
        <taxon>Alphaproteobacteria</taxon>
        <taxon>Rhodobacterales</taxon>
        <taxon>Paracoccaceae</taxon>
        <taxon>Paracoccus</taxon>
    </lineage>
</organism>
<evidence type="ECO:0000256" key="1">
    <source>
        <dbReference type="ARBA" id="ARBA00004429"/>
    </source>
</evidence>
<dbReference type="InterPro" id="IPR043429">
    <property type="entry name" value="ArtM/GltK/GlnP/TcyL/YhdX-like"/>
</dbReference>
<dbReference type="NCBIfam" id="TIGR01726">
    <property type="entry name" value="HEQRo_perm_3TM"/>
    <property type="match status" value="1"/>
</dbReference>
<feature type="transmembrane region" description="Helical" evidence="9">
    <location>
        <begin position="147"/>
        <end position="166"/>
    </location>
</feature>
<evidence type="ECO:0000256" key="2">
    <source>
        <dbReference type="ARBA" id="ARBA00010072"/>
    </source>
</evidence>
<dbReference type="GO" id="GO:0022857">
    <property type="term" value="F:transmembrane transporter activity"/>
    <property type="evidence" value="ECO:0007669"/>
    <property type="project" value="InterPro"/>
</dbReference>
<dbReference type="AlphaFoldDB" id="A0A6L6HS16"/>
<evidence type="ECO:0000256" key="8">
    <source>
        <dbReference type="ARBA" id="ARBA00023136"/>
    </source>
</evidence>
<dbReference type="PANTHER" id="PTHR30614:SF0">
    <property type="entry name" value="L-CYSTINE TRANSPORT SYSTEM PERMEASE PROTEIN TCYL"/>
    <property type="match status" value="1"/>
</dbReference>
<comment type="subcellular location">
    <subcellularLocation>
        <location evidence="1">Cell inner membrane</location>
        <topology evidence="1">Multi-pass membrane protein</topology>
    </subcellularLocation>
    <subcellularLocation>
        <location evidence="9">Cell membrane</location>
        <topology evidence="9">Multi-pass membrane protein</topology>
    </subcellularLocation>
</comment>
<evidence type="ECO:0000256" key="6">
    <source>
        <dbReference type="ARBA" id="ARBA00022970"/>
    </source>
</evidence>
<comment type="similarity">
    <text evidence="2">Belongs to the binding-protein-dependent transport system permease family. HisMQ subfamily.</text>
</comment>
<keyword evidence="8 9" id="KW-0472">Membrane</keyword>
<dbReference type="InterPro" id="IPR000515">
    <property type="entry name" value="MetI-like"/>
</dbReference>
<keyword evidence="6" id="KW-0029">Amino-acid transport</keyword>
<evidence type="ECO:0000256" key="5">
    <source>
        <dbReference type="ARBA" id="ARBA00022692"/>
    </source>
</evidence>